<evidence type="ECO:0000256" key="6">
    <source>
        <dbReference type="ARBA" id="ARBA00022490"/>
    </source>
</evidence>
<feature type="region of interest" description="Disordered" evidence="11">
    <location>
        <begin position="251"/>
        <end position="297"/>
    </location>
</feature>
<comment type="similarity">
    <text evidence="4">Belongs to the CEP19 family.</text>
</comment>
<keyword evidence="13" id="KW-1185">Reference proteome</keyword>
<keyword evidence="6" id="KW-0963">Cytoplasm</keyword>
<keyword evidence="7" id="KW-0970">Cilium biogenesis/degradation</keyword>
<accession>A0ABP1QX41</accession>
<evidence type="ECO:0000256" key="8">
    <source>
        <dbReference type="ARBA" id="ARBA00023069"/>
    </source>
</evidence>
<evidence type="ECO:0000256" key="4">
    <source>
        <dbReference type="ARBA" id="ARBA00009371"/>
    </source>
</evidence>
<evidence type="ECO:0000313" key="12">
    <source>
        <dbReference type="EMBL" id="CAL8114098.1"/>
    </source>
</evidence>
<evidence type="ECO:0000256" key="2">
    <source>
        <dbReference type="ARBA" id="ARBA00004120"/>
    </source>
</evidence>
<keyword evidence="10" id="KW-0966">Cell projection</keyword>
<feature type="region of interest" description="Disordered" evidence="11">
    <location>
        <begin position="33"/>
        <end position="53"/>
    </location>
</feature>
<keyword evidence="9" id="KW-0206">Cytoskeleton</keyword>
<gene>
    <name evidence="12" type="ORF">ODALV1_LOCUS16311</name>
</gene>
<evidence type="ECO:0000256" key="3">
    <source>
        <dbReference type="ARBA" id="ARBA00004186"/>
    </source>
</evidence>
<comment type="subcellular location">
    <subcellularLocation>
        <location evidence="2">Cytoplasm</location>
        <location evidence="2">Cytoskeleton</location>
        <location evidence="2">Cilium basal body</location>
    </subcellularLocation>
    <subcellularLocation>
        <location evidence="1">Cytoplasm</location>
        <location evidence="1">Cytoskeleton</location>
        <location evidence="1">Microtubule organizing center</location>
        <location evidence="1">Centrosome</location>
        <location evidence="1">Centriole</location>
    </subcellularLocation>
    <subcellularLocation>
        <location evidence="3">Cytoplasm</location>
        <location evidence="3">Cytoskeleton</location>
        <location evidence="3">Spindle</location>
    </subcellularLocation>
</comment>
<evidence type="ECO:0000256" key="10">
    <source>
        <dbReference type="ARBA" id="ARBA00023273"/>
    </source>
</evidence>
<organism evidence="12 13">
    <name type="scientific">Orchesella dallaii</name>
    <dbReference type="NCBI Taxonomy" id="48710"/>
    <lineage>
        <taxon>Eukaryota</taxon>
        <taxon>Metazoa</taxon>
        <taxon>Ecdysozoa</taxon>
        <taxon>Arthropoda</taxon>
        <taxon>Hexapoda</taxon>
        <taxon>Collembola</taxon>
        <taxon>Entomobryomorpha</taxon>
        <taxon>Entomobryoidea</taxon>
        <taxon>Orchesellidae</taxon>
        <taxon>Orchesellinae</taxon>
        <taxon>Orchesella</taxon>
    </lineage>
</organism>
<dbReference type="PANTHER" id="PTHR31539">
    <property type="entry name" value="CENTROSOMAL PROTEIN OF 19K CEP19"/>
    <property type="match status" value="1"/>
</dbReference>
<proteinExistence type="inferred from homology"/>
<protein>
    <recommendedName>
        <fullName evidence="5">Centrosomal protein of 19 kDa</fullName>
    </recommendedName>
</protein>
<evidence type="ECO:0000256" key="11">
    <source>
        <dbReference type="SAM" id="MobiDB-lite"/>
    </source>
</evidence>
<feature type="region of interest" description="Disordered" evidence="11">
    <location>
        <begin position="164"/>
        <end position="194"/>
    </location>
</feature>
<dbReference type="Proteomes" id="UP001642540">
    <property type="component" value="Unassembled WGS sequence"/>
</dbReference>
<reference evidence="12 13" key="1">
    <citation type="submission" date="2024-08" db="EMBL/GenBank/DDBJ databases">
        <authorList>
            <person name="Cucini C."/>
            <person name="Frati F."/>
        </authorList>
    </citation>
    <scope>NUCLEOTIDE SEQUENCE [LARGE SCALE GENOMIC DNA]</scope>
</reference>
<evidence type="ECO:0000256" key="5">
    <source>
        <dbReference type="ARBA" id="ARBA00022015"/>
    </source>
</evidence>
<dbReference type="PANTHER" id="PTHR31539:SF1">
    <property type="entry name" value="CENTROSOMAL PROTEIN OF 19 KDA"/>
    <property type="match status" value="1"/>
</dbReference>
<keyword evidence="8" id="KW-0969">Cilium</keyword>
<name>A0ABP1QX41_9HEXA</name>
<dbReference type="Pfam" id="PF14933">
    <property type="entry name" value="CEP19"/>
    <property type="match status" value="1"/>
</dbReference>
<evidence type="ECO:0000313" key="13">
    <source>
        <dbReference type="Proteomes" id="UP001642540"/>
    </source>
</evidence>
<dbReference type="InterPro" id="IPR029412">
    <property type="entry name" value="CEP19"/>
</dbReference>
<dbReference type="EMBL" id="CAXLJM020000049">
    <property type="protein sequence ID" value="CAL8114098.1"/>
    <property type="molecule type" value="Genomic_DNA"/>
</dbReference>
<evidence type="ECO:0000256" key="7">
    <source>
        <dbReference type="ARBA" id="ARBA00022794"/>
    </source>
</evidence>
<sequence>MDPEGLGKGDNAGIHPVALGLISDPPTIVLTYDSKSSASANNRRQRRKRKMPLRDFTDKSNVKRYAFNLRQRHNKYLSDVIDVTLEKMLRIIQEIQKGNSVGKSLEIVNKEYFIDPKEDLNTLSPAQLAQRKAVMEETFRKNLVKPGDPDYVYDKVIQFDGESASNEVNNDWDDDEDRTKQNDSSPKVSDNFEKEDMLDQRNFETPQDDQVNNFTSSADNAAEMQVDPSSPNIDEGNRKFDTLPEVKAEVAIQQDEEGIMQVQKTEPESDESSTNDIEEALEIETGALDEEDEEDFW</sequence>
<evidence type="ECO:0000256" key="1">
    <source>
        <dbReference type="ARBA" id="ARBA00004114"/>
    </source>
</evidence>
<evidence type="ECO:0000256" key="9">
    <source>
        <dbReference type="ARBA" id="ARBA00023212"/>
    </source>
</evidence>
<feature type="compositionally biased region" description="Acidic residues" evidence="11">
    <location>
        <begin position="268"/>
        <end position="297"/>
    </location>
</feature>
<comment type="caution">
    <text evidence="12">The sequence shown here is derived from an EMBL/GenBank/DDBJ whole genome shotgun (WGS) entry which is preliminary data.</text>
</comment>